<dbReference type="InterPro" id="IPR036866">
    <property type="entry name" value="RibonucZ/Hydroxyglut_hydro"/>
</dbReference>
<name>A0AAN1XVV1_UNVUL</name>
<dbReference type="Gene3D" id="3.60.15.10">
    <property type="entry name" value="Ribonuclease Z/Hydroxyacylglutathione hydrolase-like"/>
    <property type="match status" value="1"/>
</dbReference>
<evidence type="ECO:0000256" key="1">
    <source>
        <dbReference type="SAM" id="MobiDB-lite"/>
    </source>
</evidence>
<dbReference type="Pfam" id="PF00753">
    <property type="entry name" value="Lactamase_B"/>
    <property type="match status" value="1"/>
</dbReference>
<organism evidence="3 4">
    <name type="scientific">Vulcanimicrobium alpinum</name>
    <dbReference type="NCBI Taxonomy" id="3016050"/>
    <lineage>
        <taxon>Bacteria</taxon>
        <taxon>Bacillati</taxon>
        <taxon>Vulcanimicrobiota</taxon>
        <taxon>Vulcanimicrobiia</taxon>
        <taxon>Vulcanimicrobiales</taxon>
        <taxon>Vulcanimicrobiaceae</taxon>
        <taxon>Vulcanimicrobium</taxon>
    </lineage>
</organism>
<dbReference type="CDD" id="cd16278">
    <property type="entry name" value="metallo-hydrolase-like_MBL-fold"/>
    <property type="match status" value="1"/>
</dbReference>
<proteinExistence type="predicted"/>
<dbReference type="InterPro" id="IPR050662">
    <property type="entry name" value="Sec-metab_biosynth-thioest"/>
</dbReference>
<sequence length="309" mass="33288">MVTLSPRVGRLRANNPSPMTLDGTNGYAVRVDEGELVAIDPGPLDDAQRDAFVGAARDAGARYVAILVTHGHPDHAPGAAPLAAATGAPVYAHREARFPHDRTLADGERLTFAQTSIAALETPGHAVDHLVFVLEDERALFTGDVVAGRGFMVIAPPSGEMRTYQRTLRRLREEHGDARALYGGHGPEVHDVRAKLDEYIAHREERERQILAALRDGATTVPAIVTRIYSATPRALWPAAARQVLAYLIALEREGRVAVAAATRAANRDEAALLDPDLSKLDGGRGADVIRAELGFGTPEPLRTYTLSR</sequence>
<dbReference type="AlphaFoldDB" id="A0AAN1XVV1"/>
<accession>A0AAN1XVV1</accession>
<dbReference type="EMBL" id="AP025523">
    <property type="protein sequence ID" value="BDE05168.1"/>
    <property type="molecule type" value="Genomic_DNA"/>
</dbReference>
<dbReference type="SMART" id="SM00849">
    <property type="entry name" value="Lactamase_B"/>
    <property type="match status" value="1"/>
</dbReference>
<dbReference type="Proteomes" id="UP001317532">
    <property type="component" value="Chromosome"/>
</dbReference>
<gene>
    <name evidence="3" type="ORF">WPS_04440</name>
</gene>
<keyword evidence="3" id="KW-0378">Hydrolase</keyword>
<dbReference type="InterPro" id="IPR001279">
    <property type="entry name" value="Metallo-B-lactamas"/>
</dbReference>
<keyword evidence="4" id="KW-1185">Reference proteome</keyword>
<dbReference type="GO" id="GO:0016787">
    <property type="term" value="F:hydrolase activity"/>
    <property type="evidence" value="ECO:0007669"/>
    <property type="project" value="UniProtKB-KW"/>
</dbReference>
<evidence type="ECO:0000313" key="3">
    <source>
        <dbReference type="EMBL" id="BDE05168.1"/>
    </source>
</evidence>
<protein>
    <submittedName>
        <fullName evidence="3">MBL fold hydrolase</fullName>
    </submittedName>
</protein>
<dbReference type="PANTHER" id="PTHR23131">
    <property type="entry name" value="ENDORIBONUCLEASE LACTB2"/>
    <property type="match status" value="1"/>
</dbReference>
<dbReference type="InterPro" id="IPR041516">
    <property type="entry name" value="LACTB2_WH"/>
</dbReference>
<dbReference type="PANTHER" id="PTHR23131:SF0">
    <property type="entry name" value="ENDORIBONUCLEASE LACTB2"/>
    <property type="match status" value="1"/>
</dbReference>
<dbReference type="InterPro" id="IPR036388">
    <property type="entry name" value="WH-like_DNA-bd_sf"/>
</dbReference>
<dbReference type="KEGG" id="vab:WPS_04440"/>
<reference evidence="3 4" key="1">
    <citation type="journal article" date="2022" name="ISME Commun">
        <title>Vulcanimicrobium alpinus gen. nov. sp. nov., the first cultivated representative of the candidate phylum 'Eremiobacterota', is a metabolically versatile aerobic anoxygenic phototroph.</title>
        <authorList>
            <person name="Yabe S."/>
            <person name="Muto K."/>
            <person name="Abe K."/>
            <person name="Yokota A."/>
            <person name="Staudigel H."/>
            <person name="Tebo B.M."/>
        </authorList>
    </citation>
    <scope>NUCLEOTIDE SEQUENCE [LARGE SCALE GENOMIC DNA]</scope>
    <source>
        <strain evidence="3 4">WC8-2</strain>
    </source>
</reference>
<feature type="domain" description="Metallo-beta-lactamase" evidence="2">
    <location>
        <begin position="23"/>
        <end position="185"/>
    </location>
</feature>
<dbReference type="RefSeq" id="WP_317996230.1">
    <property type="nucleotide sequence ID" value="NZ_AP025523.1"/>
</dbReference>
<evidence type="ECO:0000313" key="4">
    <source>
        <dbReference type="Proteomes" id="UP001317532"/>
    </source>
</evidence>
<dbReference type="SUPFAM" id="SSF56281">
    <property type="entry name" value="Metallo-hydrolase/oxidoreductase"/>
    <property type="match status" value="1"/>
</dbReference>
<feature type="region of interest" description="Disordered" evidence="1">
    <location>
        <begin position="1"/>
        <end position="20"/>
    </location>
</feature>
<dbReference type="Gene3D" id="1.10.10.10">
    <property type="entry name" value="Winged helix-like DNA-binding domain superfamily/Winged helix DNA-binding domain"/>
    <property type="match status" value="1"/>
</dbReference>
<dbReference type="Pfam" id="PF17778">
    <property type="entry name" value="WHD_BLACT"/>
    <property type="match status" value="1"/>
</dbReference>
<evidence type="ECO:0000259" key="2">
    <source>
        <dbReference type="SMART" id="SM00849"/>
    </source>
</evidence>